<evidence type="ECO:0000256" key="3">
    <source>
        <dbReference type="ARBA" id="ARBA00022723"/>
    </source>
</evidence>
<proteinExistence type="inferred from homology"/>
<dbReference type="InterPro" id="IPR013154">
    <property type="entry name" value="ADH-like_N"/>
</dbReference>
<dbReference type="Pfam" id="PF08240">
    <property type="entry name" value="ADH_N"/>
    <property type="match status" value="1"/>
</dbReference>
<evidence type="ECO:0000259" key="5">
    <source>
        <dbReference type="SMART" id="SM00829"/>
    </source>
</evidence>
<dbReference type="SUPFAM" id="SSF50129">
    <property type="entry name" value="GroES-like"/>
    <property type="match status" value="1"/>
</dbReference>
<dbReference type="PANTHER" id="PTHR42813:SF4">
    <property type="entry name" value="NADP-DEPENDENT ISOPROPANOL DEHYDROGENASE"/>
    <property type="match status" value="1"/>
</dbReference>
<dbReference type="OrthoDB" id="442947at2759"/>
<dbReference type="GO" id="GO:0016491">
    <property type="term" value="F:oxidoreductase activity"/>
    <property type="evidence" value="ECO:0007669"/>
    <property type="project" value="InterPro"/>
</dbReference>
<comment type="caution">
    <text evidence="6">The sequence shown here is derived from an EMBL/GenBank/DDBJ whole genome shotgun (WGS) entry which is preliminary data.</text>
</comment>
<name>A0A9P5L8R9_PENCR</name>
<dbReference type="InterPro" id="IPR013149">
    <property type="entry name" value="ADH-like_C"/>
</dbReference>
<keyword evidence="3" id="KW-0479">Metal-binding</keyword>
<dbReference type="InterPro" id="IPR020843">
    <property type="entry name" value="ER"/>
</dbReference>
<comment type="cofactor">
    <cofactor evidence="1">
        <name>Zn(2+)</name>
        <dbReference type="ChEBI" id="CHEBI:29105"/>
    </cofactor>
</comment>
<reference evidence="6" key="1">
    <citation type="submission" date="2020-02" db="EMBL/GenBank/DDBJ databases">
        <authorList>
            <person name="Lichtner F.J."/>
        </authorList>
    </citation>
    <scope>NUCLEOTIDE SEQUENCE</scope>
    <source>
        <strain evidence="6">G10</strain>
    </source>
</reference>
<dbReference type="Gene3D" id="3.90.180.10">
    <property type="entry name" value="Medium-chain alcohol dehydrogenases, catalytic domain"/>
    <property type="match status" value="1"/>
</dbReference>
<sequence>MKGLVYTGTNQYEVRDCALPEIQSPTDAIVQMNHTSICGTDLHILKGDVPTVEPGRILGHEGVGAIVSVGSAVTDFFVGDNVLISCITSCGTCAPCRKGMNSHCATGGWVLGNVIDGTQAEYVRIPHAINSLYKLPGNIDPAEMAGFSDAFPTGMECGTLNADVQPGKSVAIVGAGPVGLAAMLTSKLYSPYPIVVLDKEDKRLELARKLGADQVINVDAFNAMEELDSVVDGKGFDCVMEAVGTPASFDLCQKLVAPGGSLANLGVHGQKATLDLDHLWDHNISIKTRLVDTVTIPTLLRLFQAGRFQSTLLTHRYQFQDILKAYQAFQTAPQKGILKVGISF</sequence>
<dbReference type="SMART" id="SM00829">
    <property type="entry name" value="PKS_ER"/>
    <property type="match status" value="1"/>
</dbReference>
<evidence type="ECO:0000256" key="1">
    <source>
        <dbReference type="ARBA" id="ARBA00001947"/>
    </source>
</evidence>
<dbReference type="GO" id="GO:0046872">
    <property type="term" value="F:metal ion binding"/>
    <property type="evidence" value="ECO:0007669"/>
    <property type="project" value="UniProtKB-KW"/>
</dbReference>
<gene>
    <name evidence="6" type="ORF">PCG10_000047</name>
</gene>
<dbReference type="Gene3D" id="3.40.50.720">
    <property type="entry name" value="NAD(P)-binding Rossmann-like Domain"/>
    <property type="match status" value="1"/>
</dbReference>
<organism evidence="6 7">
    <name type="scientific">Penicillium crustosum</name>
    <name type="common">Blue mold fungus</name>
    <dbReference type="NCBI Taxonomy" id="36656"/>
    <lineage>
        <taxon>Eukaryota</taxon>
        <taxon>Fungi</taxon>
        <taxon>Dikarya</taxon>
        <taxon>Ascomycota</taxon>
        <taxon>Pezizomycotina</taxon>
        <taxon>Eurotiomycetes</taxon>
        <taxon>Eurotiomycetidae</taxon>
        <taxon>Eurotiales</taxon>
        <taxon>Aspergillaceae</taxon>
        <taxon>Penicillium</taxon>
    </lineage>
</organism>
<dbReference type="CDD" id="cd08286">
    <property type="entry name" value="FDH_like_ADH2"/>
    <property type="match status" value="1"/>
</dbReference>
<dbReference type="Pfam" id="PF00107">
    <property type="entry name" value="ADH_zinc_N"/>
    <property type="match status" value="1"/>
</dbReference>
<evidence type="ECO:0000256" key="2">
    <source>
        <dbReference type="ARBA" id="ARBA00008072"/>
    </source>
</evidence>
<dbReference type="EMBL" id="JAAOZQ010000001">
    <property type="protein sequence ID" value="KAF7530539.1"/>
    <property type="molecule type" value="Genomic_DNA"/>
</dbReference>
<accession>A0A9P5L8R9</accession>
<dbReference type="Proteomes" id="UP000701341">
    <property type="component" value="Unassembled WGS sequence"/>
</dbReference>
<evidence type="ECO:0000256" key="4">
    <source>
        <dbReference type="ARBA" id="ARBA00022833"/>
    </source>
</evidence>
<keyword evidence="7" id="KW-1185">Reference proteome</keyword>
<dbReference type="InterPro" id="IPR036291">
    <property type="entry name" value="NAD(P)-bd_dom_sf"/>
</dbReference>
<dbReference type="SUPFAM" id="SSF51735">
    <property type="entry name" value="NAD(P)-binding Rossmann-fold domains"/>
    <property type="match status" value="1"/>
</dbReference>
<dbReference type="AlphaFoldDB" id="A0A9P5L8R9"/>
<protein>
    <recommendedName>
        <fullName evidence="5">Enoyl reductase (ER) domain-containing protein</fullName>
    </recommendedName>
</protein>
<dbReference type="PANTHER" id="PTHR42813">
    <property type="entry name" value="ZINC-TYPE ALCOHOL DEHYDROGENASE-LIKE"/>
    <property type="match status" value="1"/>
</dbReference>
<keyword evidence="4" id="KW-0862">Zinc</keyword>
<evidence type="ECO:0000313" key="6">
    <source>
        <dbReference type="EMBL" id="KAF7530539.1"/>
    </source>
</evidence>
<dbReference type="InterPro" id="IPR011032">
    <property type="entry name" value="GroES-like_sf"/>
</dbReference>
<feature type="domain" description="Enoyl reductase (ER)" evidence="5">
    <location>
        <begin position="8"/>
        <end position="342"/>
    </location>
</feature>
<evidence type="ECO:0000313" key="7">
    <source>
        <dbReference type="Proteomes" id="UP000701341"/>
    </source>
</evidence>
<comment type="similarity">
    <text evidence="2">Belongs to the zinc-containing alcohol dehydrogenase family.</text>
</comment>